<dbReference type="AlphaFoldDB" id="A0A4Q7P142"/>
<dbReference type="Proteomes" id="UP000292262">
    <property type="component" value="Unassembled WGS sequence"/>
</dbReference>
<dbReference type="InterPro" id="IPR001466">
    <property type="entry name" value="Beta-lactam-related"/>
</dbReference>
<dbReference type="Pfam" id="PF00144">
    <property type="entry name" value="Beta-lactamase"/>
    <property type="match status" value="1"/>
</dbReference>
<sequence>MYKIVFLFLAMVCFGCQHTEQKLTQQQAMTYSKIDEYFSALTKLKKFNGAVVVTSNGETLLNKAYSITKDKNSHLYVTKNHQFDIRSISKLVAKIAVLQLEQKGLIERSKTINTYLNDFPYGDKVTIQHLMDNTSGLPRRLDQEYDFFAMEIEETIALIKKAALEFEPGTAYRYSNLGYELLYYIIHQITGKPFVQYAQDEIFDPLEMEHTGAHFYSNVKNLHQFAYYHSLQNDSITEVDHFNEERNRQVNLYSTTSDLMKLMEYVRKEPFVTELQNEQGIIGHSGGSEGIRAHVQTDILKNYSFAFLCNYDEIPFAQIITDLENIIEEKPYTIPKPLHRTSMTISPAILHNYKGKYDVAEFNHKILEFRVENDSLVFYQDDQREVALKAENDSTFFDNPKSTDSFIFQKSDSLNSYDVIMRWKGVDFKGILIED</sequence>
<evidence type="ECO:0000313" key="3">
    <source>
        <dbReference type="Proteomes" id="UP000292262"/>
    </source>
</evidence>
<comment type="caution">
    <text evidence="2">The sequence shown here is derived from an EMBL/GenBank/DDBJ whole genome shotgun (WGS) entry which is preliminary data.</text>
</comment>
<dbReference type="Gene3D" id="3.40.710.10">
    <property type="entry name" value="DD-peptidase/beta-lactamase superfamily"/>
    <property type="match status" value="1"/>
</dbReference>
<gene>
    <name evidence="2" type="ORF">EV197_2003</name>
</gene>
<evidence type="ECO:0000313" key="2">
    <source>
        <dbReference type="EMBL" id="RZS93425.1"/>
    </source>
</evidence>
<organism evidence="2 3">
    <name type="scientific">Aquimarina brevivitae</name>
    <dbReference type="NCBI Taxonomy" id="323412"/>
    <lineage>
        <taxon>Bacteria</taxon>
        <taxon>Pseudomonadati</taxon>
        <taxon>Bacteroidota</taxon>
        <taxon>Flavobacteriia</taxon>
        <taxon>Flavobacteriales</taxon>
        <taxon>Flavobacteriaceae</taxon>
        <taxon>Aquimarina</taxon>
    </lineage>
</organism>
<dbReference type="EMBL" id="SGXE01000002">
    <property type="protein sequence ID" value="RZS93425.1"/>
    <property type="molecule type" value="Genomic_DNA"/>
</dbReference>
<keyword evidence="3" id="KW-1185">Reference proteome</keyword>
<reference evidence="2 3" key="1">
    <citation type="submission" date="2019-02" db="EMBL/GenBank/DDBJ databases">
        <title>Genomic Encyclopedia of Type Strains, Phase IV (KMG-IV): sequencing the most valuable type-strain genomes for metagenomic binning, comparative biology and taxonomic classification.</title>
        <authorList>
            <person name="Goeker M."/>
        </authorList>
    </citation>
    <scope>NUCLEOTIDE SEQUENCE [LARGE SCALE GENOMIC DNA]</scope>
    <source>
        <strain evidence="2 3">DSM 17196</strain>
    </source>
</reference>
<protein>
    <submittedName>
        <fullName evidence="2">Beta-lactamase</fullName>
    </submittedName>
</protein>
<feature type="domain" description="Beta-lactamase-related" evidence="1">
    <location>
        <begin position="45"/>
        <end position="270"/>
    </location>
</feature>
<name>A0A4Q7P142_9FLAO</name>
<proteinExistence type="predicted"/>
<dbReference type="SUPFAM" id="SSF56601">
    <property type="entry name" value="beta-lactamase/transpeptidase-like"/>
    <property type="match status" value="1"/>
</dbReference>
<accession>A0A4Q7P142</accession>
<dbReference type="PANTHER" id="PTHR46825">
    <property type="entry name" value="D-ALANYL-D-ALANINE-CARBOXYPEPTIDASE/ENDOPEPTIDASE AMPH"/>
    <property type="match status" value="1"/>
</dbReference>
<evidence type="ECO:0000259" key="1">
    <source>
        <dbReference type="Pfam" id="PF00144"/>
    </source>
</evidence>
<dbReference type="InterPro" id="IPR050491">
    <property type="entry name" value="AmpC-like"/>
</dbReference>
<dbReference type="InterPro" id="IPR012338">
    <property type="entry name" value="Beta-lactam/transpept-like"/>
</dbReference>
<dbReference type="PANTHER" id="PTHR46825:SF9">
    <property type="entry name" value="BETA-LACTAMASE-RELATED DOMAIN-CONTAINING PROTEIN"/>
    <property type="match status" value="1"/>
</dbReference>